<gene>
    <name evidence="2" type="ORF">ElP_17020</name>
</gene>
<reference evidence="2 3" key="1">
    <citation type="submission" date="2019-02" db="EMBL/GenBank/DDBJ databases">
        <title>Deep-cultivation of Planctomycetes and their phenomic and genomic characterization uncovers novel biology.</title>
        <authorList>
            <person name="Wiegand S."/>
            <person name="Jogler M."/>
            <person name="Boedeker C."/>
            <person name="Pinto D."/>
            <person name="Vollmers J."/>
            <person name="Rivas-Marin E."/>
            <person name="Kohn T."/>
            <person name="Peeters S.H."/>
            <person name="Heuer A."/>
            <person name="Rast P."/>
            <person name="Oberbeckmann S."/>
            <person name="Bunk B."/>
            <person name="Jeske O."/>
            <person name="Meyerdierks A."/>
            <person name="Storesund J.E."/>
            <person name="Kallscheuer N."/>
            <person name="Luecker S."/>
            <person name="Lage O.M."/>
            <person name="Pohl T."/>
            <person name="Merkel B.J."/>
            <person name="Hornburger P."/>
            <person name="Mueller R.-W."/>
            <person name="Bruemmer F."/>
            <person name="Labrenz M."/>
            <person name="Spormann A.M."/>
            <person name="Op den Camp H."/>
            <person name="Overmann J."/>
            <person name="Amann R."/>
            <person name="Jetten M.S.M."/>
            <person name="Mascher T."/>
            <person name="Medema M.H."/>
            <person name="Devos D.P."/>
            <person name="Kaster A.-K."/>
            <person name="Ovreas L."/>
            <person name="Rohde M."/>
            <person name="Galperin M.Y."/>
            <person name="Jogler C."/>
        </authorList>
    </citation>
    <scope>NUCLEOTIDE SEQUENCE [LARGE SCALE GENOMIC DNA]</scope>
    <source>
        <strain evidence="2 3">ElP</strain>
    </source>
</reference>
<dbReference type="KEGG" id="tpla:ElP_17020"/>
<dbReference type="OrthoDB" id="265387at2"/>
<accession>A0A518GZ34</accession>
<proteinExistence type="predicted"/>
<evidence type="ECO:0000313" key="2">
    <source>
        <dbReference type="EMBL" id="QDV33823.1"/>
    </source>
</evidence>
<keyword evidence="1" id="KW-0732">Signal</keyword>
<dbReference type="RefSeq" id="WP_145268245.1">
    <property type="nucleotide sequence ID" value="NZ_CP036426.1"/>
</dbReference>
<feature type="signal peptide" evidence="1">
    <location>
        <begin position="1"/>
        <end position="19"/>
    </location>
</feature>
<sequence length="282" mass="31297" precursor="true">MLIPSLLLLVASASPAAPAEGALRLSWADEILTVRGPDLPGESLDIWYIEAFCRPGSTDRDWAETVITHRTELIGSGPDGRSLRLRSTLEDGVVVDHEITAGSDRVDFLVTATNPTDRPSMAHWAQPCIRVDRFTGVPPERNSEQYLPKSFVFIDGEPRRLPTEPWATEARYTPGQVWCPKHVPRTDVNPRPLSDLVPSSGLIGCYSADESKILATAWEPYQELFQGIIVCLHSDFRIGGLAPGESKQIRGVLYLVEADLDRLLDRYRADFPEHGDDPDRGE</sequence>
<keyword evidence="3" id="KW-1185">Reference proteome</keyword>
<evidence type="ECO:0008006" key="4">
    <source>
        <dbReference type="Google" id="ProtNLM"/>
    </source>
</evidence>
<evidence type="ECO:0000313" key="3">
    <source>
        <dbReference type="Proteomes" id="UP000317835"/>
    </source>
</evidence>
<dbReference type="EMBL" id="CP036426">
    <property type="protein sequence ID" value="QDV33823.1"/>
    <property type="molecule type" value="Genomic_DNA"/>
</dbReference>
<evidence type="ECO:0000256" key="1">
    <source>
        <dbReference type="SAM" id="SignalP"/>
    </source>
</evidence>
<feature type="chain" id="PRO_5021728979" description="Secreted protein" evidence="1">
    <location>
        <begin position="20"/>
        <end position="282"/>
    </location>
</feature>
<protein>
    <recommendedName>
        <fullName evidence="4">Secreted protein</fullName>
    </recommendedName>
</protein>
<organism evidence="2 3">
    <name type="scientific">Tautonia plasticadhaerens</name>
    <dbReference type="NCBI Taxonomy" id="2527974"/>
    <lineage>
        <taxon>Bacteria</taxon>
        <taxon>Pseudomonadati</taxon>
        <taxon>Planctomycetota</taxon>
        <taxon>Planctomycetia</taxon>
        <taxon>Isosphaerales</taxon>
        <taxon>Isosphaeraceae</taxon>
        <taxon>Tautonia</taxon>
    </lineage>
</organism>
<name>A0A518GZ34_9BACT</name>
<dbReference type="Proteomes" id="UP000317835">
    <property type="component" value="Chromosome"/>
</dbReference>
<dbReference type="AlphaFoldDB" id="A0A518GZ34"/>